<feature type="compositionally biased region" description="Polar residues" evidence="1">
    <location>
        <begin position="64"/>
        <end position="81"/>
    </location>
</feature>
<proteinExistence type="predicted"/>
<evidence type="ECO:0000313" key="3">
    <source>
        <dbReference type="Proteomes" id="UP000594638"/>
    </source>
</evidence>
<dbReference type="Proteomes" id="UP000594638">
    <property type="component" value="Unassembled WGS sequence"/>
</dbReference>
<sequence>MEEASMLLAPARQPPATHIQQPRARWKDNASRTPFVAFHSLCHFGEIKTTRPAGRHAVAPTYPRGTTNTATSSDGKTGSAVHSVNKAIKMKKGEIKRAGLRDKVL</sequence>
<organism evidence="2 3">
    <name type="scientific">Olea europaea subsp. europaea</name>
    <dbReference type="NCBI Taxonomy" id="158383"/>
    <lineage>
        <taxon>Eukaryota</taxon>
        <taxon>Viridiplantae</taxon>
        <taxon>Streptophyta</taxon>
        <taxon>Embryophyta</taxon>
        <taxon>Tracheophyta</taxon>
        <taxon>Spermatophyta</taxon>
        <taxon>Magnoliopsida</taxon>
        <taxon>eudicotyledons</taxon>
        <taxon>Gunneridae</taxon>
        <taxon>Pentapetalae</taxon>
        <taxon>asterids</taxon>
        <taxon>lamiids</taxon>
        <taxon>Lamiales</taxon>
        <taxon>Oleaceae</taxon>
        <taxon>Oleeae</taxon>
        <taxon>Olea</taxon>
    </lineage>
</organism>
<evidence type="ECO:0000313" key="2">
    <source>
        <dbReference type="EMBL" id="CAA2976721.1"/>
    </source>
</evidence>
<accession>A0A8S0RCD4</accession>
<dbReference type="Gramene" id="OE9A102173T1">
    <property type="protein sequence ID" value="OE9A102173C1"/>
    <property type="gene ID" value="OE9A102173"/>
</dbReference>
<name>A0A8S0RCD4_OLEEU</name>
<gene>
    <name evidence="2" type="ORF">OLEA9_A102173</name>
</gene>
<protein>
    <submittedName>
        <fullName evidence="2">Uncharacterized protein</fullName>
    </submittedName>
</protein>
<keyword evidence="3" id="KW-1185">Reference proteome</keyword>
<dbReference type="AlphaFoldDB" id="A0A8S0RCD4"/>
<evidence type="ECO:0000256" key="1">
    <source>
        <dbReference type="SAM" id="MobiDB-lite"/>
    </source>
</evidence>
<comment type="caution">
    <text evidence="2">The sequence shown here is derived from an EMBL/GenBank/DDBJ whole genome shotgun (WGS) entry which is preliminary data.</text>
</comment>
<reference evidence="2 3" key="1">
    <citation type="submission" date="2019-12" db="EMBL/GenBank/DDBJ databases">
        <authorList>
            <person name="Alioto T."/>
            <person name="Alioto T."/>
            <person name="Gomez Garrido J."/>
        </authorList>
    </citation>
    <scope>NUCLEOTIDE SEQUENCE [LARGE SCALE GENOMIC DNA]</scope>
</reference>
<feature type="region of interest" description="Disordered" evidence="1">
    <location>
        <begin position="1"/>
        <end position="28"/>
    </location>
</feature>
<feature type="region of interest" description="Disordered" evidence="1">
    <location>
        <begin position="52"/>
        <end position="81"/>
    </location>
</feature>
<dbReference type="EMBL" id="CACTIH010002528">
    <property type="protein sequence ID" value="CAA2976721.1"/>
    <property type="molecule type" value="Genomic_DNA"/>
</dbReference>